<dbReference type="EMBL" id="JAGINT010000001">
    <property type="protein sequence ID" value="MBP2351693.1"/>
    <property type="molecule type" value="Genomic_DNA"/>
</dbReference>
<dbReference type="Gene3D" id="2.40.110.10">
    <property type="entry name" value="Butyryl-CoA Dehydrogenase, subunit A, domain 2"/>
    <property type="match status" value="1"/>
</dbReference>
<dbReference type="Proteomes" id="UP000755585">
    <property type="component" value="Unassembled WGS sequence"/>
</dbReference>
<dbReference type="InterPro" id="IPR036250">
    <property type="entry name" value="AcylCo_DH-like_C"/>
</dbReference>
<keyword evidence="2" id="KW-0812">Transmembrane</keyword>
<dbReference type="InterPro" id="IPR009100">
    <property type="entry name" value="AcylCoA_DH/oxidase_NM_dom_sf"/>
</dbReference>
<comment type="caution">
    <text evidence="4">The sequence shown here is derived from an EMBL/GenBank/DDBJ whole genome shotgun (WGS) entry which is preliminary data.</text>
</comment>
<dbReference type="InterPro" id="IPR013107">
    <property type="entry name" value="Acyl-CoA_DH_C"/>
</dbReference>
<reference evidence="4 5" key="1">
    <citation type="submission" date="2021-03" db="EMBL/GenBank/DDBJ databases">
        <title>Sequencing the genomes of 1000 actinobacteria strains.</title>
        <authorList>
            <person name="Klenk H.-P."/>
        </authorList>
    </citation>
    <scope>NUCLEOTIDE SEQUENCE [LARGE SCALE GENOMIC DNA]</scope>
    <source>
        <strain evidence="4 5">DSM 18824</strain>
    </source>
</reference>
<evidence type="ECO:0000259" key="3">
    <source>
        <dbReference type="Pfam" id="PF08028"/>
    </source>
</evidence>
<keyword evidence="5" id="KW-1185">Reference proteome</keyword>
<dbReference type="SUPFAM" id="SSF47203">
    <property type="entry name" value="Acyl-CoA dehydrogenase C-terminal domain-like"/>
    <property type="match status" value="1"/>
</dbReference>
<evidence type="ECO:0000313" key="5">
    <source>
        <dbReference type="Proteomes" id="UP000755585"/>
    </source>
</evidence>
<sequence>MHKRRGDLARERTEVGTDLLFADWISVGGVRADERVSVSVRADTPGVSRSDDWDGFGQRLTGSGTTVFENVQIAPENVYQFRDRGPSHLLAFFQLVLLATLAGIGRAVVRDAVEFVQPRTRTYAAAVNPVPREDPLVQQVIGQLSAWSFTADAAVLAAAEHTGQAADAARAGTLTPDLVDAADVATYQAQLTVIDLVMRAATTLFEVGGASATSTSRQLDRHWRNARMVSSHNPAIYKSLLIGDYLLNGTSPNTAWTAARG</sequence>
<accession>A0ABS4UJ56</accession>
<dbReference type="SUPFAM" id="SSF56645">
    <property type="entry name" value="Acyl-CoA dehydrogenase NM domain-like"/>
    <property type="match status" value="1"/>
</dbReference>
<keyword evidence="2" id="KW-0472">Membrane</keyword>
<evidence type="ECO:0000256" key="1">
    <source>
        <dbReference type="ARBA" id="ARBA00023002"/>
    </source>
</evidence>
<dbReference type="Gene3D" id="1.20.140.10">
    <property type="entry name" value="Butyryl-CoA Dehydrogenase, subunit A, domain 3"/>
    <property type="match status" value="1"/>
</dbReference>
<feature type="transmembrane region" description="Helical" evidence="2">
    <location>
        <begin position="89"/>
        <end position="109"/>
    </location>
</feature>
<name>A0ABS4UJ56_9ACTN</name>
<dbReference type="Pfam" id="PF08028">
    <property type="entry name" value="Acyl-CoA_dh_2"/>
    <property type="match status" value="1"/>
</dbReference>
<keyword evidence="1" id="KW-0560">Oxidoreductase</keyword>
<protein>
    <submittedName>
        <fullName evidence="4">Alkylation response protein AidB-like acyl-CoA dehydrogenase</fullName>
    </submittedName>
</protein>
<feature type="domain" description="Acyl-CoA dehydrogenase C-terminal" evidence="3">
    <location>
        <begin position="99"/>
        <end position="233"/>
    </location>
</feature>
<organism evidence="4 5">
    <name type="scientific">Kribbella aluminosa</name>
    <dbReference type="NCBI Taxonomy" id="416017"/>
    <lineage>
        <taxon>Bacteria</taxon>
        <taxon>Bacillati</taxon>
        <taxon>Actinomycetota</taxon>
        <taxon>Actinomycetes</taxon>
        <taxon>Propionibacteriales</taxon>
        <taxon>Kribbellaceae</taxon>
        <taxon>Kribbella</taxon>
    </lineage>
</organism>
<evidence type="ECO:0000313" key="4">
    <source>
        <dbReference type="EMBL" id="MBP2351693.1"/>
    </source>
</evidence>
<dbReference type="RefSeq" id="WP_209694568.1">
    <property type="nucleotide sequence ID" value="NZ_BAAAVU010000013.1"/>
</dbReference>
<proteinExistence type="predicted"/>
<keyword evidence="2" id="KW-1133">Transmembrane helix</keyword>
<evidence type="ECO:0000256" key="2">
    <source>
        <dbReference type="SAM" id="Phobius"/>
    </source>
</evidence>
<dbReference type="InterPro" id="IPR046373">
    <property type="entry name" value="Acyl-CoA_Oxase/DH_mid-dom_sf"/>
</dbReference>
<gene>
    <name evidence="4" type="ORF">JOF29_002776</name>
</gene>